<accession>A9FIE5</accession>
<dbReference type="InterPro" id="IPR011006">
    <property type="entry name" value="CheY-like_superfamily"/>
</dbReference>
<evidence type="ECO:0000313" key="5">
    <source>
        <dbReference type="Proteomes" id="UP000002139"/>
    </source>
</evidence>
<reference evidence="4 5" key="1">
    <citation type="journal article" date="2007" name="Nat. Biotechnol.">
        <title>Complete genome sequence of the myxobacterium Sorangium cellulosum.</title>
        <authorList>
            <person name="Schneiker S."/>
            <person name="Perlova O."/>
            <person name="Kaiser O."/>
            <person name="Gerth K."/>
            <person name="Alici A."/>
            <person name="Altmeyer M.O."/>
            <person name="Bartels D."/>
            <person name="Bekel T."/>
            <person name="Beyer S."/>
            <person name="Bode E."/>
            <person name="Bode H.B."/>
            <person name="Bolten C.J."/>
            <person name="Choudhuri J.V."/>
            <person name="Doss S."/>
            <person name="Elnakady Y.A."/>
            <person name="Frank B."/>
            <person name="Gaigalat L."/>
            <person name="Goesmann A."/>
            <person name="Groeger C."/>
            <person name="Gross F."/>
            <person name="Jelsbak L."/>
            <person name="Jelsbak L."/>
            <person name="Kalinowski J."/>
            <person name="Kegler C."/>
            <person name="Knauber T."/>
            <person name="Konietzny S."/>
            <person name="Kopp M."/>
            <person name="Krause L."/>
            <person name="Krug D."/>
            <person name="Linke B."/>
            <person name="Mahmud T."/>
            <person name="Martinez-Arias R."/>
            <person name="McHardy A.C."/>
            <person name="Merai M."/>
            <person name="Meyer F."/>
            <person name="Mormann S."/>
            <person name="Munoz-Dorado J."/>
            <person name="Perez J."/>
            <person name="Pradella S."/>
            <person name="Rachid S."/>
            <person name="Raddatz G."/>
            <person name="Rosenau F."/>
            <person name="Rueckert C."/>
            <person name="Sasse F."/>
            <person name="Scharfe M."/>
            <person name="Schuster S.C."/>
            <person name="Suen G."/>
            <person name="Treuner-Lange A."/>
            <person name="Velicer G.J."/>
            <person name="Vorholter F.-J."/>
            <person name="Weissman K.J."/>
            <person name="Welch R.D."/>
            <person name="Wenzel S.C."/>
            <person name="Whitworth D.E."/>
            <person name="Wilhelm S."/>
            <person name="Wittmann C."/>
            <person name="Bloecker H."/>
            <person name="Puehler A."/>
            <person name="Mueller R."/>
        </authorList>
    </citation>
    <scope>NUCLEOTIDE SEQUENCE [LARGE SCALE GENOMIC DNA]</scope>
    <source>
        <strain evidence="5">So ce56</strain>
    </source>
</reference>
<organism evidence="4 5">
    <name type="scientific">Sorangium cellulosum (strain So ce56)</name>
    <name type="common">Polyangium cellulosum (strain So ce56)</name>
    <dbReference type="NCBI Taxonomy" id="448385"/>
    <lineage>
        <taxon>Bacteria</taxon>
        <taxon>Pseudomonadati</taxon>
        <taxon>Myxococcota</taxon>
        <taxon>Polyangia</taxon>
        <taxon>Polyangiales</taxon>
        <taxon>Polyangiaceae</taxon>
        <taxon>Sorangium</taxon>
    </lineage>
</organism>
<dbReference type="STRING" id="448385.sce1689"/>
<dbReference type="PANTHER" id="PTHR44591">
    <property type="entry name" value="STRESS RESPONSE REGULATOR PROTEIN 1"/>
    <property type="match status" value="1"/>
</dbReference>
<keyword evidence="5" id="KW-1185">Reference proteome</keyword>
<dbReference type="OrthoDB" id="9788090at2"/>
<name>A9FIE5_SORC5</name>
<feature type="modified residue" description="4-aspartylphosphate" evidence="2">
    <location>
        <position position="55"/>
    </location>
</feature>
<dbReference type="Pfam" id="PF00072">
    <property type="entry name" value="Response_reg"/>
    <property type="match status" value="1"/>
</dbReference>
<dbReference type="BioCyc" id="SCEL448385:SCE_RS08685-MONOMER"/>
<dbReference type="AlphaFoldDB" id="A9FIE5"/>
<dbReference type="RefSeq" id="WP_012234324.1">
    <property type="nucleotide sequence ID" value="NC_010162.1"/>
</dbReference>
<dbReference type="PANTHER" id="PTHR44591:SF25">
    <property type="entry name" value="CHEMOTAXIS TWO-COMPONENT RESPONSE REGULATOR"/>
    <property type="match status" value="1"/>
</dbReference>
<protein>
    <submittedName>
        <fullName evidence="4">Sorangium cellulosum 'So ce 56' complete genome</fullName>
    </submittedName>
</protein>
<dbReference type="PROSITE" id="PS50110">
    <property type="entry name" value="RESPONSE_REGULATORY"/>
    <property type="match status" value="1"/>
</dbReference>
<dbReference type="SMART" id="SM00448">
    <property type="entry name" value="REC"/>
    <property type="match status" value="1"/>
</dbReference>
<proteinExistence type="predicted"/>
<dbReference type="Proteomes" id="UP000002139">
    <property type="component" value="Chromosome"/>
</dbReference>
<dbReference type="CDD" id="cd00156">
    <property type="entry name" value="REC"/>
    <property type="match status" value="1"/>
</dbReference>
<dbReference type="KEGG" id="scl:sce1689"/>
<dbReference type="HOGENOM" id="CLU_905243_0_0_7"/>
<dbReference type="Gene3D" id="3.40.50.2300">
    <property type="match status" value="1"/>
</dbReference>
<keyword evidence="1 2" id="KW-0597">Phosphoprotein</keyword>
<evidence type="ECO:0000256" key="1">
    <source>
        <dbReference type="ARBA" id="ARBA00022553"/>
    </source>
</evidence>
<dbReference type="SUPFAM" id="SSF52172">
    <property type="entry name" value="CheY-like"/>
    <property type="match status" value="1"/>
</dbReference>
<evidence type="ECO:0000256" key="2">
    <source>
        <dbReference type="PROSITE-ProRule" id="PRU00169"/>
    </source>
</evidence>
<dbReference type="GO" id="GO:0000160">
    <property type="term" value="P:phosphorelay signal transduction system"/>
    <property type="evidence" value="ECO:0007669"/>
    <property type="project" value="InterPro"/>
</dbReference>
<evidence type="ECO:0000259" key="3">
    <source>
        <dbReference type="PROSITE" id="PS50110"/>
    </source>
</evidence>
<dbReference type="InterPro" id="IPR001789">
    <property type="entry name" value="Sig_transdc_resp-reg_receiver"/>
</dbReference>
<dbReference type="InterPro" id="IPR050595">
    <property type="entry name" value="Bact_response_regulator"/>
</dbReference>
<sequence>MKGDARILIIDDDKAFLELYDEVLSADGYQVETATSRAQALERLDTPGFSVVLIDQKLQGPGGPDTGLDLVAETARRAPGAKAILVTAFASREAIERAFREGAYDYLEKSAVFEALLRVKVRNAVEAVRERRMASMDDDETERSIRSTWDAVRAEQDRNRKGLLLEHLTALLLKTIPGFARLGSRLSNELEELDLLVQNASPDPFWQKESPYFLVECKNWSKHVGTKELRDLWGKMDGRYDRCRLALLVAPGGIAETVHQLQLQNAKQSKLVVLIGPGDLDWLVAGPDRSAILKELHQRAVSAASSGGDMESSL</sequence>
<evidence type="ECO:0000313" key="4">
    <source>
        <dbReference type="EMBL" id="CAN91847.1"/>
    </source>
</evidence>
<dbReference type="eggNOG" id="COG2204">
    <property type="taxonomic scope" value="Bacteria"/>
</dbReference>
<feature type="domain" description="Response regulatory" evidence="3">
    <location>
        <begin position="6"/>
        <end position="124"/>
    </location>
</feature>
<gene>
    <name evidence="4" type="ordered locus">sce1689</name>
</gene>
<dbReference type="EMBL" id="AM746676">
    <property type="protein sequence ID" value="CAN91847.1"/>
    <property type="molecule type" value="Genomic_DNA"/>
</dbReference>